<evidence type="ECO:0000256" key="2">
    <source>
        <dbReference type="ARBA" id="ARBA00022980"/>
    </source>
</evidence>
<sequence>MLGRRAFSSTSGAGKAACSLVKPVHHLVRIDKNKLSPRFPDLKYEKTDVRSPGYRPQEVCGDRVRDFYHSTLQQDMLLINYRHGQEVERGLKKREWDGSSPYHLNRPLKKPQGSMAQLPDIKPVKWHNVPWLENVTINCFVKEAKENELMAVSAALQLQQITGAKPKPIYSKTDVPTWKLRKGHQMGAKVVLTGYEMSQFLSTLTEIVLPRIREYKGVKPNGDRFGGISFGMTSSDVRFFPEIDANQDLWPKTFGMHVNINTTAQNTAQAVTLLSGLQFPFQK</sequence>
<dbReference type="InterPro" id="IPR002132">
    <property type="entry name" value="Ribosomal_uL5"/>
</dbReference>
<feature type="domain" description="Large ribosomal subunit protein uL5 C-terminal" evidence="6">
    <location>
        <begin position="185"/>
        <end position="281"/>
    </location>
</feature>
<dbReference type="VEuPathDB" id="FungiDB:CAGL0K11044g"/>
<dbReference type="FunFam" id="3.30.1440.10:FF:000001">
    <property type="entry name" value="50S ribosomal protein L5"/>
    <property type="match status" value="1"/>
</dbReference>
<dbReference type="eggNOG" id="KOG0398">
    <property type="taxonomic scope" value="Eukaryota"/>
</dbReference>
<evidence type="ECO:0000313" key="9">
    <source>
        <dbReference type="Proteomes" id="UP000002428"/>
    </source>
</evidence>
<dbReference type="InParanoid" id="Q6FM48"/>
<evidence type="ECO:0000256" key="1">
    <source>
        <dbReference type="ARBA" id="ARBA00008553"/>
    </source>
</evidence>
<dbReference type="InterPro" id="IPR022803">
    <property type="entry name" value="Ribosomal_uL5_dom_sf"/>
</dbReference>
<name>Q6FM48_CANGA</name>
<dbReference type="Pfam" id="PF00281">
    <property type="entry name" value="Ribosomal_L5"/>
    <property type="match status" value="1"/>
</dbReference>
<keyword evidence="9" id="KW-1185">Reference proteome</keyword>
<evidence type="ECO:0000256" key="3">
    <source>
        <dbReference type="ARBA" id="ARBA00023274"/>
    </source>
</evidence>
<dbReference type="CGD" id="CAL0134433">
    <property type="gene designation" value="CAGL0K11044g"/>
</dbReference>
<evidence type="ECO:0000259" key="6">
    <source>
        <dbReference type="Pfam" id="PF00673"/>
    </source>
</evidence>
<evidence type="ECO:0000313" key="7">
    <source>
        <dbReference type="CGD" id="CAL0134433"/>
    </source>
</evidence>
<dbReference type="GO" id="GO:0005762">
    <property type="term" value="C:mitochondrial large ribosomal subunit"/>
    <property type="evidence" value="ECO:0007669"/>
    <property type="project" value="EnsemblFungi"/>
</dbReference>
<dbReference type="PANTHER" id="PTHR11994">
    <property type="entry name" value="60S RIBOSOMAL PROTEIN L11-RELATED"/>
    <property type="match status" value="1"/>
</dbReference>
<dbReference type="InterPro" id="IPR031310">
    <property type="entry name" value="Ribosomal_uL5_N"/>
</dbReference>
<dbReference type="STRING" id="284593.Q6FM48"/>
<evidence type="ECO:0000256" key="4">
    <source>
        <dbReference type="ARBA" id="ARBA00040368"/>
    </source>
</evidence>
<reference evidence="8 9" key="1">
    <citation type="journal article" date="2004" name="Nature">
        <title>Genome evolution in yeasts.</title>
        <authorList>
            <consortium name="Genolevures"/>
            <person name="Dujon B."/>
            <person name="Sherman D."/>
            <person name="Fischer G."/>
            <person name="Durrens P."/>
            <person name="Casaregola S."/>
            <person name="Lafontaine I."/>
            <person name="de Montigny J."/>
            <person name="Marck C."/>
            <person name="Neuveglise C."/>
            <person name="Talla E."/>
            <person name="Goffard N."/>
            <person name="Frangeul L."/>
            <person name="Aigle M."/>
            <person name="Anthouard V."/>
            <person name="Babour A."/>
            <person name="Barbe V."/>
            <person name="Barnay S."/>
            <person name="Blanchin S."/>
            <person name="Beckerich J.M."/>
            <person name="Beyne E."/>
            <person name="Bleykasten C."/>
            <person name="Boisrame A."/>
            <person name="Boyer J."/>
            <person name="Cattolico L."/>
            <person name="Confanioleri F."/>
            <person name="de Daruvar A."/>
            <person name="Despons L."/>
            <person name="Fabre E."/>
            <person name="Fairhead C."/>
            <person name="Ferry-Dumazet H."/>
            <person name="Groppi A."/>
            <person name="Hantraye F."/>
            <person name="Hennequin C."/>
            <person name="Jauniaux N."/>
            <person name="Joyet P."/>
            <person name="Kachouri R."/>
            <person name="Kerrest A."/>
            <person name="Koszul R."/>
            <person name="Lemaire M."/>
            <person name="Lesur I."/>
            <person name="Ma L."/>
            <person name="Muller H."/>
            <person name="Nicaud J.M."/>
            <person name="Nikolski M."/>
            <person name="Oztas S."/>
            <person name="Ozier-Kalogeropoulos O."/>
            <person name="Pellenz S."/>
            <person name="Potier S."/>
            <person name="Richard G.F."/>
            <person name="Straub M.L."/>
            <person name="Suleau A."/>
            <person name="Swennene D."/>
            <person name="Tekaia F."/>
            <person name="Wesolowski-Louvel M."/>
            <person name="Westhof E."/>
            <person name="Wirth B."/>
            <person name="Zeniou-Meyer M."/>
            <person name="Zivanovic I."/>
            <person name="Bolotin-Fukuhara M."/>
            <person name="Thierry A."/>
            <person name="Bouchier C."/>
            <person name="Caudron B."/>
            <person name="Scarpelli C."/>
            <person name="Gaillardin C."/>
            <person name="Weissenbach J."/>
            <person name="Wincker P."/>
            <person name="Souciet J.L."/>
        </authorList>
    </citation>
    <scope>NUCLEOTIDE SEQUENCE [LARGE SCALE GENOMIC DNA]</scope>
    <source>
        <strain evidence="9">ATCC 2001 / BCRC 20586 / JCM 3761 / NBRC 0622 / NRRL Y-65 / CBS 138</strain>
    </source>
</reference>
<accession>Q6FM48</accession>
<dbReference type="SUPFAM" id="SSF55282">
    <property type="entry name" value="RL5-like"/>
    <property type="match status" value="1"/>
</dbReference>
<protein>
    <recommendedName>
        <fullName evidence="4">Large ribosomal subunit protein uL5m</fullName>
    </recommendedName>
</protein>
<gene>
    <name evidence="7 8" type="ordered locus">CAGL0K11044g</name>
</gene>
<dbReference type="InterPro" id="IPR031309">
    <property type="entry name" value="Ribosomal_uL5_C"/>
</dbReference>
<dbReference type="FunCoup" id="Q6FM48">
    <property type="interactions" value="676"/>
</dbReference>
<comment type="similarity">
    <text evidence="1">Belongs to the universal ribosomal protein uL5 family.</text>
</comment>
<dbReference type="GO" id="GO:0006412">
    <property type="term" value="P:translation"/>
    <property type="evidence" value="ECO:0007669"/>
    <property type="project" value="InterPro"/>
</dbReference>
<dbReference type="Pfam" id="PF00673">
    <property type="entry name" value="Ribosomal_L5_C"/>
    <property type="match status" value="1"/>
</dbReference>
<dbReference type="Gene3D" id="3.30.1440.10">
    <property type="match status" value="1"/>
</dbReference>
<dbReference type="HOGENOM" id="CLU_061015_1_1_1"/>
<organism evidence="8 9">
    <name type="scientific">Candida glabrata (strain ATCC 2001 / BCRC 20586 / JCM 3761 / NBRC 0622 / NRRL Y-65 / CBS 138)</name>
    <name type="common">Yeast</name>
    <name type="synonym">Nakaseomyces glabratus</name>
    <dbReference type="NCBI Taxonomy" id="284593"/>
    <lineage>
        <taxon>Eukaryota</taxon>
        <taxon>Fungi</taxon>
        <taxon>Dikarya</taxon>
        <taxon>Ascomycota</taxon>
        <taxon>Saccharomycotina</taxon>
        <taxon>Saccharomycetes</taxon>
        <taxon>Saccharomycetales</taxon>
        <taxon>Saccharomycetaceae</taxon>
        <taxon>Nakaseomyces</taxon>
    </lineage>
</organism>
<dbReference type="OMA" id="HITIHTT"/>
<dbReference type="AlphaFoldDB" id="Q6FM48"/>
<feature type="domain" description="Large ribosomal subunit protein uL5 N-terminal" evidence="5">
    <location>
        <begin position="127"/>
        <end position="181"/>
    </location>
</feature>
<keyword evidence="3" id="KW-0687">Ribonucleoprotein</keyword>
<dbReference type="GO" id="GO:0003735">
    <property type="term" value="F:structural constituent of ribosome"/>
    <property type="evidence" value="ECO:0007669"/>
    <property type="project" value="EnsemblFungi"/>
</dbReference>
<dbReference type="EMBL" id="CR380957">
    <property type="protein sequence ID" value="CAG61659.1"/>
    <property type="molecule type" value="Genomic_DNA"/>
</dbReference>
<dbReference type="Proteomes" id="UP000002428">
    <property type="component" value="Chromosome K"/>
</dbReference>
<proteinExistence type="inferred from homology"/>
<evidence type="ECO:0000313" key="8">
    <source>
        <dbReference type="EMBL" id="CAG61659.1"/>
    </source>
</evidence>
<keyword evidence="2" id="KW-0689">Ribosomal protein</keyword>
<evidence type="ECO:0000259" key="5">
    <source>
        <dbReference type="Pfam" id="PF00281"/>
    </source>
</evidence>
<dbReference type="KEGG" id="cgr:2890084"/>